<dbReference type="Proteomes" id="UP001500074">
    <property type="component" value="Unassembled WGS sequence"/>
</dbReference>
<organism evidence="3 4">
    <name type="scientific">Modicisalibacter zincidurans</name>
    <dbReference type="NCBI Taxonomy" id="1178777"/>
    <lineage>
        <taxon>Bacteria</taxon>
        <taxon>Pseudomonadati</taxon>
        <taxon>Pseudomonadota</taxon>
        <taxon>Gammaproteobacteria</taxon>
        <taxon>Oceanospirillales</taxon>
        <taxon>Halomonadaceae</taxon>
        <taxon>Modicisalibacter</taxon>
    </lineage>
</organism>
<evidence type="ECO:0000313" key="3">
    <source>
        <dbReference type="EMBL" id="GAA5175283.1"/>
    </source>
</evidence>
<evidence type="ECO:0000256" key="2">
    <source>
        <dbReference type="SAM" id="SignalP"/>
    </source>
</evidence>
<sequence>MTRRSRCFALLVVALLVVALLAGCSDARLDALDQRLASLRAKPSGELPALPETPVYQPVTYDQAGSRSPFQPERPAGDDAAASGNDLKPDLSRPREALERFTLDSLTLVGTLAIDGRNSALVRDPEGKVHRVYAGMYIGTDYGRISTITDRDIYLVEIVSNGQGGWIERRRTLSLDNNAESRQRG</sequence>
<evidence type="ECO:0000313" key="4">
    <source>
        <dbReference type="Proteomes" id="UP001500074"/>
    </source>
</evidence>
<dbReference type="PIRSF" id="PIRSF016481">
    <property type="entry name" value="Pilus_assembly_PilP"/>
    <property type="match status" value="1"/>
</dbReference>
<name>A0ABP9RD23_9GAMM</name>
<dbReference type="Gene3D" id="2.30.30.830">
    <property type="match status" value="1"/>
</dbReference>
<feature type="chain" id="PRO_5045313974" evidence="2">
    <location>
        <begin position="23"/>
        <end position="185"/>
    </location>
</feature>
<dbReference type="EMBL" id="BAABKI010000019">
    <property type="protein sequence ID" value="GAA5175283.1"/>
    <property type="molecule type" value="Genomic_DNA"/>
</dbReference>
<gene>
    <name evidence="3" type="primary">pilP</name>
    <name evidence="3" type="ORF">GCM10023342_18240</name>
</gene>
<dbReference type="Pfam" id="PF04351">
    <property type="entry name" value="PilP"/>
    <property type="match status" value="1"/>
</dbReference>
<accession>A0ABP9RD23</accession>
<proteinExistence type="predicted"/>
<keyword evidence="3" id="KW-0449">Lipoprotein</keyword>
<reference evidence="4" key="1">
    <citation type="journal article" date="2019" name="Int. J. Syst. Evol. Microbiol.">
        <title>The Global Catalogue of Microorganisms (GCM) 10K type strain sequencing project: providing services to taxonomists for standard genome sequencing and annotation.</title>
        <authorList>
            <consortium name="The Broad Institute Genomics Platform"/>
            <consortium name="The Broad Institute Genome Sequencing Center for Infectious Disease"/>
            <person name="Wu L."/>
            <person name="Ma J."/>
        </authorList>
    </citation>
    <scope>NUCLEOTIDE SEQUENCE [LARGE SCALE GENOMIC DNA]</scope>
    <source>
        <strain evidence="4">JCM 18472</strain>
    </source>
</reference>
<comment type="caution">
    <text evidence="3">The sequence shown here is derived from an EMBL/GenBank/DDBJ whole genome shotgun (WGS) entry which is preliminary data.</text>
</comment>
<keyword evidence="4" id="KW-1185">Reference proteome</keyword>
<dbReference type="RefSeq" id="WP_031382522.1">
    <property type="nucleotide sequence ID" value="NZ_BAABKI010000019.1"/>
</dbReference>
<protein>
    <submittedName>
        <fullName evidence="3">Type 4a pilus biogenesis lipoprotein PilP</fullName>
    </submittedName>
</protein>
<evidence type="ECO:0000256" key="1">
    <source>
        <dbReference type="SAM" id="MobiDB-lite"/>
    </source>
</evidence>
<dbReference type="PROSITE" id="PS51257">
    <property type="entry name" value="PROKAR_LIPOPROTEIN"/>
    <property type="match status" value="1"/>
</dbReference>
<dbReference type="InterPro" id="IPR007446">
    <property type="entry name" value="PilP"/>
</dbReference>
<keyword evidence="2" id="KW-0732">Signal</keyword>
<feature type="signal peptide" evidence="2">
    <location>
        <begin position="1"/>
        <end position="22"/>
    </location>
</feature>
<feature type="region of interest" description="Disordered" evidence="1">
    <location>
        <begin position="61"/>
        <end position="93"/>
    </location>
</feature>